<comment type="caution">
    <text evidence="3">The sequence shown here is derived from an EMBL/GenBank/DDBJ whole genome shotgun (WGS) entry which is preliminary data.</text>
</comment>
<sequence length="139" mass="15278">MTDAAEIPGFPAPDDSPLWKPFWDATGEGQLVFMRCTRCGNAFLPAREECPNCLSPGPQWERASGGARLISWVVYHRAPDAAFQGRVPYTAAIVELDEGPRMITNIVGAQDPEALQIEQRLSLRIEQEDGVAVPRFVPA</sequence>
<accession>A0ABU9YB54</accession>
<dbReference type="PANTHER" id="PTHR34075:SF5">
    <property type="entry name" value="BLR3430 PROTEIN"/>
    <property type="match status" value="1"/>
</dbReference>
<organism evidence="3 4">
    <name type="scientific">Sphingomonas oligophenolica</name>
    <dbReference type="NCBI Taxonomy" id="301154"/>
    <lineage>
        <taxon>Bacteria</taxon>
        <taxon>Pseudomonadati</taxon>
        <taxon>Pseudomonadota</taxon>
        <taxon>Alphaproteobacteria</taxon>
        <taxon>Sphingomonadales</taxon>
        <taxon>Sphingomonadaceae</taxon>
        <taxon>Sphingomonas</taxon>
    </lineage>
</organism>
<gene>
    <name evidence="3" type="ORF">ABC974_25570</name>
</gene>
<evidence type="ECO:0000313" key="4">
    <source>
        <dbReference type="Proteomes" id="UP001419910"/>
    </source>
</evidence>
<feature type="domain" description="ChsH2 C-terminal OB-fold" evidence="1">
    <location>
        <begin position="60"/>
        <end position="124"/>
    </location>
</feature>
<reference evidence="3 4" key="1">
    <citation type="submission" date="2024-05" db="EMBL/GenBank/DDBJ databases">
        <authorList>
            <person name="Liu Q."/>
            <person name="Xin Y.-H."/>
        </authorList>
    </citation>
    <scope>NUCLEOTIDE SEQUENCE [LARGE SCALE GENOMIC DNA]</scope>
    <source>
        <strain evidence="3 4">CGMCC 1.10181</strain>
    </source>
</reference>
<dbReference type="InterPro" id="IPR052513">
    <property type="entry name" value="Thioester_dehydratase-like"/>
</dbReference>
<dbReference type="Proteomes" id="UP001419910">
    <property type="component" value="Unassembled WGS sequence"/>
</dbReference>
<dbReference type="Pfam" id="PF01796">
    <property type="entry name" value="OB_ChsH2_C"/>
    <property type="match status" value="1"/>
</dbReference>
<dbReference type="Pfam" id="PF12172">
    <property type="entry name" value="zf-ChsH2"/>
    <property type="match status" value="1"/>
</dbReference>
<name>A0ABU9YB54_9SPHN</name>
<protein>
    <submittedName>
        <fullName evidence="3">OB-fold domain-containing protein</fullName>
    </submittedName>
</protein>
<evidence type="ECO:0000259" key="2">
    <source>
        <dbReference type="Pfam" id="PF12172"/>
    </source>
</evidence>
<evidence type="ECO:0000313" key="3">
    <source>
        <dbReference type="EMBL" id="MEN2793019.1"/>
    </source>
</evidence>
<dbReference type="InterPro" id="IPR022002">
    <property type="entry name" value="ChsH2_Znr"/>
</dbReference>
<feature type="domain" description="ChsH2 rubredoxin-like zinc ribbon" evidence="2">
    <location>
        <begin position="23"/>
        <end position="57"/>
    </location>
</feature>
<evidence type="ECO:0000259" key="1">
    <source>
        <dbReference type="Pfam" id="PF01796"/>
    </source>
</evidence>
<dbReference type="SUPFAM" id="SSF50249">
    <property type="entry name" value="Nucleic acid-binding proteins"/>
    <property type="match status" value="1"/>
</dbReference>
<dbReference type="PANTHER" id="PTHR34075">
    <property type="entry name" value="BLR3430 PROTEIN"/>
    <property type="match status" value="1"/>
</dbReference>
<dbReference type="InterPro" id="IPR002878">
    <property type="entry name" value="ChsH2_C"/>
</dbReference>
<keyword evidence="4" id="KW-1185">Reference proteome</keyword>
<dbReference type="EMBL" id="JBDIME010000037">
    <property type="protein sequence ID" value="MEN2793019.1"/>
    <property type="molecule type" value="Genomic_DNA"/>
</dbReference>
<dbReference type="InterPro" id="IPR012340">
    <property type="entry name" value="NA-bd_OB-fold"/>
</dbReference>
<dbReference type="RefSeq" id="WP_343892329.1">
    <property type="nucleotide sequence ID" value="NZ_BAAAEH010000057.1"/>
</dbReference>
<dbReference type="Gene3D" id="6.10.30.10">
    <property type="match status" value="1"/>
</dbReference>
<proteinExistence type="predicted"/>